<accession>A0A9P8MCI0</accession>
<dbReference type="Pfam" id="PF00069">
    <property type="entry name" value="Pkinase"/>
    <property type="match status" value="1"/>
</dbReference>
<dbReference type="SMART" id="SM00220">
    <property type="entry name" value="S_TKc"/>
    <property type="match status" value="1"/>
</dbReference>
<reference evidence="9 10" key="1">
    <citation type="submission" date="2020-07" db="EMBL/GenBank/DDBJ databases">
        <title>Metarhizium humberi genome.</title>
        <authorList>
            <person name="Lysoe E."/>
        </authorList>
    </citation>
    <scope>NUCLEOTIDE SEQUENCE [LARGE SCALE GENOMIC DNA]</scope>
    <source>
        <strain evidence="9 10">ESALQ1638</strain>
    </source>
</reference>
<evidence type="ECO:0000256" key="3">
    <source>
        <dbReference type="ARBA" id="ARBA00022777"/>
    </source>
</evidence>
<dbReference type="EC" id="2.7.12.2" evidence="6"/>
<dbReference type="PROSITE" id="PS50011">
    <property type="entry name" value="PROTEIN_KINASE_DOM"/>
    <property type="match status" value="1"/>
</dbReference>
<dbReference type="Proteomes" id="UP000764110">
    <property type="component" value="Unassembled WGS sequence"/>
</dbReference>
<keyword evidence="2" id="KW-0547">Nucleotide-binding</keyword>
<dbReference type="GO" id="GO:0004708">
    <property type="term" value="F:MAP kinase kinase activity"/>
    <property type="evidence" value="ECO:0007669"/>
    <property type="project" value="UniProtKB-EC"/>
</dbReference>
<dbReference type="SUPFAM" id="SSF56112">
    <property type="entry name" value="Protein kinase-like (PK-like)"/>
    <property type="match status" value="1"/>
</dbReference>
<comment type="similarity">
    <text evidence="5">Belongs to the protein kinase superfamily. STE Ser/Thr protein kinase family. MAP kinase kinase subfamily.</text>
</comment>
<feature type="compositionally biased region" description="Polar residues" evidence="7">
    <location>
        <begin position="880"/>
        <end position="892"/>
    </location>
</feature>
<evidence type="ECO:0000256" key="2">
    <source>
        <dbReference type="ARBA" id="ARBA00022741"/>
    </source>
</evidence>
<dbReference type="Gene3D" id="3.30.200.20">
    <property type="entry name" value="Phosphorylase Kinase, domain 1"/>
    <property type="match status" value="2"/>
</dbReference>
<organism evidence="9 10">
    <name type="scientific">Metarhizium humberi</name>
    <dbReference type="NCBI Taxonomy" id="2596975"/>
    <lineage>
        <taxon>Eukaryota</taxon>
        <taxon>Fungi</taxon>
        <taxon>Dikarya</taxon>
        <taxon>Ascomycota</taxon>
        <taxon>Pezizomycotina</taxon>
        <taxon>Sordariomycetes</taxon>
        <taxon>Hypocreomycetidae</taxon>
        <taxon>Hypocreales</taxon>
        <taxon>Clavicipitaceae</taxon>
        <taxon>Metarhizium</taxon>
    </lineage>
</organism>
<keyword evidence="4" id="KW-0067">ATP-binding</keyword>
<gene>
    <name evidence="9" type="ORF">MHUMG1_04052</name>
</gene>
<dbReference type="InterPro" id="IPR011009">
    <property type="entry name" value="Kinase-like_dom_sf"/>
</dbReference>
<feature type="compositionally biased region" description="Polar residues" evidence="7">
    <location>
        <begin position="557"/>
        <end position="568"/>
    </location>
</feature>
<protein>
    <recommendedName>
        <fullName evidence="6">mitogen-activated protein kinase kinase</fullName>
        <ecNumber evidence="6">2.7.12.2</ecNumber>
    </recommendedName>
</protein>
<dbReference type="PANTHER" id="PTHR48013">
    <property type="entry name" value="DUAL SPECIFICITY MITOGEN-ACTIVATED PROTEIN KINASE KINASE 5-RELATED"/>
    <property type="match status" value="1"/>
</dbReference>
<dbReference type="GO" id="GO:0005524">
    <property type="term" value="F:ATP binding"/>
    <property type="evidence" value="ECO:0007669"/>
    <property type="project" value="UniProtKB-KW"/>
</dbReference>
<evidence type="ECO:0000256" key="1">
    <source>
        <dbReference type="ARBA" id="ARBA00022679"/>
    </source>
</evidence>
<feature type="compositionally biased region" description="Polar residues" evidence="7">
    <location>
        <begin position="294"/>
        <end position="309"/>
    </location>
</feature>
<name>A0A9P8MCI0_9HYPO</name>
<keyword evidence="10" id="KW-1185">Reference proteome</keyword>
<dbReference type="GO" id="GO:0071474">
    <property type="term" value="P:cellular hyperosmotic response"/>
    <property type="evidence" value="ECO:0007669"/>
    <property type="project" value="TreeGrafter"/>
</dbReference>
<feature type="region of interest" description="Disordered" evidence="7">
    <location>
        <begin position="235"/>
        <end position="333"/>
    </location>
</feature>
<dbReference type="EMBL" id="JACEFI010000006">
    <property type="protein sequence ID" value="KAH0597681.1"/>
    <property type="molecule type" value="Genomic_DNA"/>
</dbReference>
<proteinExistence type="inferred from homology"/>
<dbReference type="PANTHER" id="PTHR48013:SF25">
    <property type="entry name" value="MAP KINASE KINASE PBS2"/>
    <property type="match status" value="1"/>
</dbReference>
<dbReference type="InterPro" id="IPR000719">
    <property type="entry name" value="Prot_kinase_dom"/>
</dbReference>
<feature type="region of interest" description="Disordered" evidence="7">
    <location>
        <begin position="347"/>
        <end position="402"/>
    </location>
</feature>
<dbReference type="InterPro" id="IPR008271">
    <property type="entry name" value="Ser/Thr_kinase_AS"/>
</dbReference>
<keyword evidence="3" id="KW-0418">Kinase</keyword>
<feature type="domain" description="Protein kinase" evidence="8">
    <location>
        <begin position="499"/>
        <end position="808"/>
    </location>
</feature>
<dbReference type="AlphaFoldDB" id="A0A9P8MCI0"/>
<dbReference type="PROSITE" id="PS00108">
    <property type="entry name" value="PROTEIN_KINASE_ST"/>
    <property type="match status" value="1"/>
</dbReference>
<sequence length="892" mass="95231">MRLHATTTSVSKLPYNLISTLVVTYYGSDGRGVDPFYSLPLGFGFNAIWWHHNGFRDILPDGVHVSRLRRVGRRESHCSARNEQFRGGKGNGPKPLSWCIGECAALRFRSLISKDQTVASASRKSLGQPRQRKATPYLDRLKGVVTPYQSADYALIQFQNLPRDNPVSLSSPRSQFNITIPDFTTDRVDLPSLLQRDDVCPRKLHGVHRSSLAEAAAPSAQDRCFIASSTSAAAMSGSDSIPVTPGDMDPSKDVESSTSPACDGDAASEPGCANESVPAEPCAADKPKRMPSLRSVSDPRNMNSNSTSMGLLGRARNPSNTPPTLATGAGGVMNNDVMARARALHQSRMGRSPIASSPNSPSPSFPGPGRNGFALAMPAAAMHRPSPVPHPNSDPVVPKPSLSQRRFGMKLSDMGAGTSTQPPSGLRRVGAPKLADMEVGAPGGQQKPNGSGLGSKLDDFKKYIDAEKGWITFDGAATITKTGVNFASGQTFTISLDEVQILDELGKGNYGTVYKVKHAKPSAPRFGHGLSGVRLPHSLSDAAVDTQETKTAGEASSPDSGNGSDSTTGKLMAMKEIRLELDDAKFSTILKELVILHECVSPYIIDFYGAFFQEGAVYICIEYMDGGSIDKLYAGGIPENVLRKITYSTVMGLKSLKDEHNIIHRDVKPTNILVNTRGQVKICDFGVSGNLVASIAKTNIGCQSYMAPERISGGAMAPTGSSDGTYSVQSDIWSLGLTIIECAMGRYPYPPEVSSTIFSQLNAIVEGDPPGLPKEGYSETAQNFVASCLHKMPKMRATYAMLLNHPWLQPFSKPKTITEEVEEGEEAEKAAEAVGNLQLGGGDTEDAEVAAWVKGVLEGGKDKAGDGSRPALHAVPLDSVSPNSSPPLNRKP</sequence>
<dbReference type="Gene3D" id="1.10.510.10">
    <property type="entry name" value="Transferase(Phosphotransferase) domain 1"/>
    <property type="match status" value="1"/>
</dbReference>
<feature type="region of interest" description="Disordered" evidence="7">
    <location>
        <begin position="545"/>
        <end position="568"/>
    </location>
</feature>
<dbReference type="FunFam" id="1.10.510.10:FF:000433">
    <property type="entry name" value="MAP kinase kinase PBS2"/>
    <property type="match status" value="1"/>
</dbReference>
<evidence type="ECO:0000256" key="6">
    <source>
        <dbReference type="ARBA" id="ARBA00038999"/>
    </source>
</evidence>
<evidence type="ECO:0000256" key="5">
    <source>
        <dbReference type="ARBA" id="ARBA00038035"/>
    </source>
</evidence>
<evidence type="ECO:0000256" key="4">
    <source>
        <dbReference type="ARBA" id="ARBA00022840"/>
    </source>
</evidence>
<keyword evidence="1" id="KW-0808">Transferase</keyword>
<feature type="region of interest" description="Disordered" evidence="7">
    <location>
        <begin position="859"/>
        <end position="892"/>
    </location>
</feature>
<evidence type="ECO:0000313" key="10">
    <source>
        <dbReference type="Proteomes" id="UP000764110"/>
    </source>
</evidence>
<evidence type="ECO:0000313" key="9">
    <source>
        <dbReference type="EMBL" id="KAH0597681.1"/>
    </source>
</evidence>
<comment type="caution">
    <text evidence="9">The sequence shown here is derived from an EMBL/GenBank/DDBJ whole genome shotgun (WGS) entry which is preliminary data.</text>
</comment>
<evidence type="ECO:0000259" key="8">
    <source>
        <dbReference type="PROSITE" id="PS50011"/>
    </source>
</evidence>
<evidence type="ECO:0000256" key="7">
    <source>
        <dbReference type="SAM" id="MobiDB-lite"/>
    </source>
</evidence>